<evidence type="ECO:0000313" key="1">
    <source>
        <dbReference type="EMBL" id="QMW04059.1"/>
    </source>
</evidence>
<dbReference type="KEGG" id="sfol:H3H32_03630"/>
<reference evidence="1 2" key="1">
    <citation type="submission" date="2020-07" db="EMBL/GenBank/DDBJ databases">
        <title>Spirosoma foliorum sp. nov., isolated from the leaves on the Nejang mountain Korea, Republic of.</title>
        <authorList>
            <person name="Ho H."/>
            <person name="Lee Y.-J."/>
            <person name="Nurcahyanto D.-A."/>
            <person name="Kim S.-G."/>
        </authorList>
    </citation>
    <scope>NUCLEOTIDE SEQUENCE [LARGE SCALE GENOMIC DNA]</scope>
    <source>
        <strain evidence="1 2">PL0136</strain>
    </source>
</reference>
<evidence type="ECO:0000313" key="2">
    <source>
        <dbReference type="Proteomes" id="UP000515369"/>
    </source>
</evidence>
<keyword evidence="2" id="KW-1185">Reference proteome</keyword>
<dbReference type="EMBL" id="CP059732">
    <property type="protein sequence ID" value="QMW04059.1"/>
    <property type="molecule type" value="Genomic_DNA"/>
</dbReference>
<name>A0A7G5GYW7_9BACT</name>
<dbReference type="RefSeq" id="WP_182461315.1">
    <property type="nucleotide sequence ID" value="NZ_CP059732.1"/>
</dbReference>
<protein>
    <submittedName>
        <fullName evidence="1">Uncharacterized protein</fullName>
    </submittedName>
</protein>
<organism evidence="1 2">
    <name type="scientific">Spirosoma foliorum</name>
    <dbReference type="NCBI Taxonomy" id="2710596"/>
    <lineage>
        <taxon>Bacteria</taxon>
        <taxon>Pseudomonadati</taxon>
        <taxon>Bacteroidota</taxon>
        <taxon>Cytophagia</taxon>
        <taxon>Cytophagales</taxon>
        <taxon>Cytophagaceae</taxon>
        <taxon>Spirosoma</taxon>
    </lineage>
</organism>
<dbReference type="Proteomes" id="UP000515369">
    <property type="component" value="Chromosome"/>
</dbReference>
<sequence length="100" mass="11097">MDFIRNARQVELDLIKGDWAIKREVVYVAQLSKQETTIKQLTGDVASLTKANGNLSADLTNTKQKLGEQTLKTNLARLEIWAMRVAVGLYIAGKIKGILP</sequence>
<gene>
    <name evidence="1" type="ORF">H3H32_03630</name>
</gene>
<dbReference type="AlphaFoldDB" id="A0A7G5GYW7"/>
<proteinExistence type="predicted"/>
<accession>A0A7G5GYW7</accession>